<dbReference type="InterPro" id="IPR004360">
    <property type="entry name" value="Glyas_Fos-R_dOase_dom"/>
</dbReference>
<evidence type="ECO:0000313" key="2">
    <source>
        <dbReference type="EMBL" id="MBM1712178.1"/>
    </source>
</evidence>
<dbReference type="PANTHER" id="PTHR36437:SF2">
    <property type="entry name" value="GLYOXALASE_BLEOMYCIN RESISTANCE PROTEIN_DIOXYGENASE"/>
    <property type="match status" value="1"/>
</dbReference>
<evidence type="ECO:0000259" key="1">
    <source>
        <dbReference type="PROSITE" id="PS51819"/>
    </source>
</evidence>
<dbReference type="Gene3D" id="3.10.180.10">
    <property type="entry name" value="2,3-Dihydroxybiphenyl 1,2-Dioxygenase, domain 1"/>
    <property type="match status" value="1"/>
</dbReference>
<dbReference type="PROSITE" id="PS51819">
    <property type="entry name" value="VOC"/>
    <property type="match status" value="1"/>
</dbReference>
<dbReference type="AlphaFoldDB" id="A0AAE2VVA0"/>
<dbReference type="InterPro" id="IPR037523">
    <property type="entry name" value="VOC_core"/>
</dbReference>
<feature type="domain" description="VOC" evidence="1">
    <location>
        <begin position="2"/>
        <end position="125"/>
    </location>
</feature>
<dbReference type="Proteomes" id="UP000732193">
    <property type="component" value="Unassembled WGS sequence"/>
</dbReference>
<protein>
    <submittedName>
        <fullName evidence="2">VOC family protein</fullName>
    </submittedName>
</protein>
<gene>
    <name evidence="2" type="ORF">JQV55_01220</name>
</gene>
<sequence>MKLSALTLIVPDYDAAIAYYCGTMGFVLELDIDQGDKRWVRIAPSKGAQTGFILARAASPEQTAAIGNQGAGRVWLFLESDDFAADHARLSAAGVRFEEDPRHEPYGTVAVFADAFGNRWDLIEYS</sequence>
<dbReference type="SUPFAM" id="SSF54593">
    <property type="entry name" value="Glyoxalase/Bleomycin resistance protein/Dihydroxybiphenyl dioxygenase"/>
    <property type="match status" value="1"/>
</dbReference>
<dbReference type="Pfam" id="PF00903">
    <property type="entry name" value="Glyoxalase"/>
    <property type="match status" value="1"/>
</dbReference>
<dbReference type="EMBL" id="JAFBRM010000001">
    <property type="protein sequence ID" value="MBM1712178.1"/>
    <property type="molecule type" value="Genomic_DNA"/>
</dbReference>
<proteinExistence type="predicted"/>
<keyword evidence="3" id="KW-1185">Reference proteome</keyword>
<dbReference type="InterPro" id="IPR029068">
    <property type="entry name" value="Glyas_Bleomycin-R_OHBP_Dase"/>
</dbReference>
<dbReference type="PANTHER" id="PTHR36437">
    <property type="entry name" value="GLYOXALASE/BLEOMYCIN RESISTANCE PROTEIN/DIOXYGENASE"/>
    <property type="match status" value="1"/>
</dbReference>
<organism evidence="2 3">
    <name type="scientific">Sulfitobacter geojensis</name>
    <dbReference type="NCBI Taxonomy" id="1342299"/>
    <lineage>
        <taxon>Bacteria</taxon>
        <taxon>Pseudomonadati</taxon>
        <taxon>Pseudomonadota</taxon>
        <taxon>Alphaproteobacteria</taxon>
        <taxon>Rhodobacterales</taxon>
        <taxon>Roseobacteraceae</taxon>
        <taxon>Sulfitobacter</taxon>
    </lineage>
</organism>
<evidence type="ECO:0000313" key="3">
    <source>
        <dbReference type="Proteomes" id="UP000732193"/>
    </source>
</evidence>
<accession>A0AAE2VVA0</accession>
<comment type="caution">
    <text evidence="2">The sequence shown here is derived from an EMBL/GenBank/DDBJ whole genome shotgun (WGS) entry which is preliminary data.</text>
</comment>
<name>A0AAE2VVA0_9RHOB</name>
<dbReference type="RefSeq" id="WP_203240985.1">
    <property type="nucleotide sequence ID" value="NZ_JAFBRH010000001.1"/>
</dbReference>
<reference evidence="2 3" key="1">
    <citation type="submission" date="2021-01" db="EMBL/GenBank/DDBJ databases">
        <title>Diatom-associated Roseobacters Show Island Model of Population Structure.</title>
        <authorList>
            <person name="Qu L."/>
            <person name="Feng X."/>
            <person name="Chen Y."/>
            <person name="Li L."/>
            <person name="Wang X."/>
            <person name="Hu Z."/>
            <person name="Wang H."/>
            <person name="Luo H."/>
        </authorList>
    </citation>
    <scope>NUCLEOTIDE SEQUENCE [LARGE SCALE GENOMIC DNA]</scope>
    <source>
        <strain evidence="2 3">TR60-84</strain>
    </source>
</reference>